<name>A0A6H1ZD46_9ZZZZ</name>
<accession>A0A6H1ZD46</accession>
<evidence type="ECO:0000313" key="1">
    <source>
        <dbReference type="EMBL" id="QJA45307.1"/>
    </source>
</evidence>
<dbReference type="AlphaFoldDB" id="A0A6H1ZD46"/>
<gene>
    <name evidence="1" type="ORF">TM448A00204_0052</name>
    <name evidence="2" type="ORF">TM448B00128_0002</name>
</gene>
<organism evidence="1">
    <name type="scientific">viral metagenome</name>
    <dbReference type="NCBI Taxonomy" id="1070528"/>
    <lineage>
        <taxon>unclassified sequences</taxon>
        <taxon>metagenomes</taxon>
        <taxon>organismal metagenomes</taxon>
    </lineage>
</organism>
<proteinExistence type="predicted"/>
<protein>
    <submittedName>
        <fullName evidence="1">Uncharacterized protein</fullName>
    </submittedName>
</protein>
<reference evidence="1" key="1">
    <citation type="submission" date="2020-03" db="EMBL/GenBank/DDBJ databases">
        <title>The deep terrestrial virosphere.</title>
        <authorList>
            <person name="Holmfeldt K."/>
            <person name="Nilsson E."/>
            <person name="Simone D."/>
            <person name="Lopez-Fernandez M."/>
            <person name="Wu X."/>
            <person name="de Brujin I."/>
            <person name="Lundin D."/>
            <person name="Andersson A."/>
            <person name="Bertilsson S."/>
            <person name="Dopson M."/>
        </authorList>
    </citation>
    <scope>NUCLEOTIDE SEQUENCE</scope>
    <source>
        <strain evidence="1">TM448A00204</strain>
        <strain evidence="2">TM448B00128</strain>
    </source>
</reference>
<evidence type="ECO:0000313" key="2">
    <source>
        <dbReference type="EMBL" id="QJH93627.1"/>
    </source>
</evidence>
<dbReference type="EMBL" id="MT143988">
    <property type="protein sequence ID" value="QJA45307.1"/>
    <property type="molecule type" value="Genomic_DNA"/>
</dbReference>
<sequence length="66" mass="7886">MRIWKNKNQLWLEPTEPDYMNYKRSAEDIAYIEEVLGLKKDGDSIRLIRKDHPEDPGFIIRLVTEP</sequence>
<dbReference type="EMBL" id="MT144590">
    <property type="protein sequence ID" value="QJH93627.1"/>
    <property type="molecule type" value="Genomic_DNA"/>
</dbReference>